<dbReference type="EnsemblMetazoa" id="AFAF009982-RA">
    <property type="protein sequence ID" value="AFAF009982-PA"/>
    <property type="gene ID" value="AFAF009982"/>
</dbReference>
<protein>
    <recommendedName>
        <fullName evidence="6">G-protein coupled receptors family 2 profile 2 domain-containing protein</fullName>
    </recommendedName>
</protein>
<dbReference type="AlphaFoldDB" id="A0A182QH03"/>
<sequence>MHNQKPESLKNTTAMVRKMLQSRQLTTGWHKPKAATGMIRKMPATVLAIIVLSVDGSTQATTTSSVKINKCCEKFEVVYDGKCTVADTINATVWKPEFTGRKGERNVKVDNYRFIIGLPDCGTKQKFNIYDYHESYDKLILFPDGQLRHLILKYGNSVRNSIENYLDEDYIDAGGDRSNAPLIQYDYAQGLYCMDRAIGSGIDGTTPMEGLIAKVCSPKEETHWTDSDVMLRKIINPICHGLAMIILLIVAIIYFVLPTLRDLVGNMVTTITMCLIVSQAADLVRIFTEFSNHVSFLIADLFFYVSLLGAFFWLNAMGYYIWKMFRTRNVFLRVSDGRKYCWYSGYAWGCTGTMAAIAVFAHFFLDLPGRRADTGTGSSVSEIHHHGGESVFEGQDNISWLGIAVFFTPIAFIIIVNIFFFVTTLRFINRMHTYGRIHHKLRCSFVMFTLIFATMSVAWLFLILSWLHFDGLLYLHIIANALQAPCILYICVLRQKHVTFLVKSCFRDQVPQTTEWGDEMTYMNGGDY</sequence>
<organism evidence="7 8">
    <name type="scientific">Anopheles farauti</name>
    <dbReference type="NCBI Taxonomy" id="69004"/>
    <lineage>
        <taxon>Eukaryota</taxon>
        <taxon>Metazoa</taxon>
        <taxon>Ecdysozoa</taxon>
        <taxon>Arthropoda</taxon>
        <taxon>Hexapoda</taxon>
        <taxon>Insecta</taxon>
        <taxon>Pterygota</taxon>
        <taxon>Neoptera</taxon>
        <taxon>Endopterygota</taxon>
        <taxon>Diptera</taxon>
        <taxon>Nematocera</taxon>
        <taxon>Culicoidea</taxon>
        <taxon>Culicidae</taxon>
        <taxon>Anophelinae</taxon>
        <taxon>Anopheles</taxon>
    </lineage>
</organism>
<evidence type="ECO:0000313" key="8">
    <source>
        <dbReference type="Proteomes" id="UP000075886"/>
    </source>
</evidence>
<dbReference type="Gene3D" id="1.20.1070.10">
    <property type="entry name" value="Rhodopsin 7-helix transmembrane proteins"/>
    <property type="match status" value="1"/>
</dbReference>
<name>A0A182QH03_9DIPT</name>
<dbReference type="Proteomes" id="UP000075886">
    <property type="component" value="Unassembled WGS sequence"/>
</dbReference>
<comment type="subcellular location">
    <subcellularLocation>
        <location evidence="1">Membrane</location>
        <topology evidence="1">Multi-pass membrane protein</topology>
    </subcellularLocation>
</comment>
<dbReference type="EMBL" id="AXCN02002211">
    <property type="status" value="NOT_ANNOTATED_CDS"/>
    <property type="molecule type" value="Genomic_DNA"/>
</dbReference>
<evidence type="ECO:0000313" key="7">
    <source>
        <dbReference type="EnsemblMetazoa" id="AFAF009982-PA"/>
    </source>
</evidence>
<evidence type="ECO:0000259" key="6">
    <source>
        <dbReference type="PROSITE" id="PS50261"/>
    </source>
</evidence>
<dbReference type="GO" id="GO:0007166">
    <property type="term" value="P:cell surface receptor signaling pathway"/>
    <property type="evidence" value="ECO:0007669"/>
    <property type="project" value="InterPro"/>
</dbReference>
<evidence type="ECO:0000256" key="3">
    <source>
        <dbReference type="ARBA" id="ARBA00022989"/>
    </source>
</evidence>
<evidence type="ECO:0000256" key="4">
    <source>
        <dbReference type="ARBA" id="ARBA00023136"/>
    </source>
</evidence>
<dbReference type="GO" id="GO:0005886">
    <property type="term" value="C:plasma membrane"/>
    <property type="evidence" value="ECO:0007669"/>
    <property type="project" value="TreeGrafter"/>
</dbReference>
<dbReference type="PANTHER" id="PTHR47154">
    <property type="entry name" value="G-PROTEIN COUPLED RECEPTOR MTH-RELATED"/>
    <property type="match status" value="1"/>
</dbReference>
<feature type="domain" description="G-protein coupled receptors family 2 profile 2" evidence="6">
    <location>
        <begin position="232"/>
        <end position="495"/>
    </location>
</feature>
<feature type="transmembrane region" description="Helical" evidence="5">
    <location>
        <begin position="301"/>
        <end position="322"/>
    </location>
</feature>
<evidence type="ECO:0000256" key="5">
    <source>
        <dbReference type="SAM" id="Phobius"/>
    </source>
</evidence>
<keyword evidence="8" id="KW-1185">Reference proteome</keyword>
<dbReference type="InterPro" id="IPR017981">
    <property type="entry name" value="GPCR_2-like_7TM"/>
</dbReference>
<dbReference type="PANTHER" id="PTHR47154:SF2">
    <property type="entry name" value="G-PROTEIN COUPLED RECEPTOR MTH-RELATED"/>
    <property type="match status" value="1"/>
</dbReference>
<dbReference type="CDD" id="cd15039">
    <property type="entry name" value="7tmB3_Methuselah-like"/>
    <property type="match status" value="1"/>
</dbReference>
<keyword evidence="2 5" id="KW-0812">Transmembrane</keyword>
<feature type="transmembrane region" description="Helical" evidence="5">
    <location>
        <begin position="343"/>
        <end position="365"/>
    </location>
</feature>
<dbReference type="PROSITE" id="PS50261">
    <property type="entry name" value="G_PROTEIN_RECEP_F2_4"/>
    <property type="match status" value="1"/>
</dbReference>
<keyword evidence="4 5" id="KW-0472">Membrane</keyword>
<evidence type="ECO:0000256" key="2">
    <source>
        <dbReference type="ARBA" id="ARBA00022692"/>
    </source>
</evidence>
<dbReference type="InterPro" id="IPR051384">
    <property type="entry name" value="Mth_GPCR"/>
</dbReference>
<feature type="transmembrane region" description="Helical" evidence="5">
    <location>
        <begin position="263"/>
        <end position="281"/>
    </location>
</feature>
<dbReference type="STRING" id="69004.A0A182QH03"/>
<proteinExistence type="predicted"/>
<feature type="transmembrane region" description="Helical" evidence="5">
    <location>
        <begin position="234"/>
        <end position="256"/>
    </location>
</feature>
<dbReference type="GO" id="GO:0008528">
    <property type="term" value="F:G protein-coupled peptide receptor activity"/>
    <property type="evidence" value="ECO:0007669"/>
    <property type="project" value="TreeGrafter"/>
</dbReference>
<accession>A0A182QH03</accession>
<feature type="transmembrane region" description="Helical" evidence="5">
    <location>
        <begin position="473"/>
        <end position="493"/>
    </location>
</feature>
<evidence type="ECO:0000256" key="1">
    <source>
        <dbReference type="ARBA" id="ARBA00004141"/>
    </source>
</evidence>
<feature type="transmembrane region" description="Helical" evidence="5">
    <location>
        <begin position="398"/>
        <end position="422"/>
    </location>
</feature>
<dbReference type="VEuPathDB" id="VectorBase:AFAF009982"/>
<reference evidence="8" key="1">
    <citation type="submission" date="2014-01" db="EMBL/GenBank/DDBJ databases">
        <title>The Genome Sequence of Anopheles farauti FAR1 (V2).</title>
        <authorList>
            <consortium name="The Broad Institute Genomics Platform"/>
            <person name="Neafsey D.E."/>
            <person name="Besansky N."/>
            <person name="Howell P."/>
            <person name="Walton C."/>
            <person name="Young S.K."/>
            <person name="Zeng Q."/>
            <person name="Gargeya S."/>
            <person name="Fitzgerald M."/>
            <person name="Haas B."/>
            <person name="Abouelleil A."/>
            <person name="Allen A.W."/>
            <person name="Alvarado L."/>
            <person name="Arachchi H.M."/>
            <person name="Berlin A.M."/>
            <person name="Chapman S.B."/>
            <person name="Gainer-Dewar J."/>
            <person name="Goldberg J."/>
            <person name="Griggs A."/>
            <person name="Gujja S."/>
            <person name="Hansen M."/>
            <person name="Howarth C."/>
            <person name="Imamovic A."/>
            <person name="Ireland A."/>
            <person name="Larimer J."/>
            <person name="McCowan C."/>
            <person name="Murphy C."/>
            <person name="Pearson M."/>
            <person name="Poon T.W."/>
            <person name="Priest M."/>
            <person name="Roberts A."/>
            <person name="Saif S."/>
            <person name="Shea T."/>
            <person name="Sisk P."/>
            <person name="Sykes S."/>
            <person name="Wortman J."/>
            <person name="Nusbaum C."/>
            <person name="Birren B."/>
        </authorList>
    </citation>
    <scope>NUCLEOTIDE SEQUENCE [LARGE SCALE GENOMIC DNA]</scope>
    <source>
        <strain evidence="8">FAR1</strain>
    </source>
</reference>
<feature type="transmembrane region" description="Helical" evidence="5">
    <location>
        <begin position="443"/>
        <end position="467"/>
    </location>
</feature>
<keyword evidence="3 5" id="KW-1133">Transmembrane helix</keyword>
<reference evidence="7" key="2">
    <citation type="submission" date="2020-05" db="UniProtKB">
        <authorList>
            <consortium name="EnsemblMetazoa"/>
        </authorList>
    </citation>
    <scope>IDENTIFICATION</scope>
    <source>
        <strain evidence="7">FAR1</strain>
    </source>
</reference>